<keyword evidence="2" id="KW-1185">Reference proteome</keyword>
<dbReference type="InterPro" id="IPR036749">
    <property type="entry name" value="Expansin_CBD_sf"/>
</dbReference>
<dbReference type="AlphaFoldDB" id="A0AA88WZP7"/>
<protein>
    <submittedName>
        <fullName evidence="1">Uncharacterized protein</fullName>
    </submittedName>
</protein>
<organism evidence="1 2">
    <name type="scientific">Escallonia herrerae</name>
    <dbReference type="NCBI Taxonomy" id="1293975"/>
    <lineage>
        <taxon>Eukaryota</taxon>
        <taxon>Viridiplantae</taxon>
        <taxon>Streptophyta</taxon>
        <taxon>Embryophyta</taxon>
        <taxon>Tracheophyta</taxon>
        <taxon>Spermatophyta</taxon>
        <taxon>Magnoliopsida</taxon>
        <taxon>eudicotyledons</taxon>
        <taxon>Gunneridae</taxon>
        <taxon>Pentapetalae</taxon>
        <taxon>asterids</taxon>
        <taxon>campanulids</taxon>
        <taxon>Escalloniales</taxon>
        <taxon>Escalloniaceae</taxon>
        <taxon>Escallonia</taxon>
    </lineage>
</organism>
<proteinExistence type="predicted"/>
<comment type="caution">
    <text evidence="1">The sequence shown here is derived from an EMBL/GenBank/DDBJ whole genome shotgun (WGS) entry which is preliminary data.</text>
</comment>
<evidence type="ECO:0000313" key="1">
    <source>
        <dbReference type="EMBL" id="KAK3035929.1"/>
    </source>
</evidence>
<reference evidence="1" key="1">
    <citation type="submission" date="2022-12" db="EMBL/GenBank/DDBJ databases">
        <title>Draft genome assemblies for two species of Escallonia (Escalloniales).</title>
        <authorList>
            <person name="Chanderbali A."/>
            <person name="Dervinis C."/>
            <person name="Anghel I."/>
            <person name="Soltis D."/>
            <person name="Soltis P."/>
            <person name="Zapata F."/>
        </authorList>
    </citation>
    <scope>NUCLEOTIDE SEQUENCE</scope>
    <source>
        <strain evidence="1">UCBG64.0493</strain>
        <tissue evidence="1">Leaf</tissue>
    </source>
</reference>
<dbReference type="Gene3D" id="2.60.40.760">
    <property type="entry name" value="Expansin, cellulose-binding-like domain"/>
    <property type="match status" value="1"/>
</dbReference>
<gene>
    <name evidence="1" type="ORF">RJ639_031352</name>
</gene>
<sequence length="69" mass="8057">MREELETFEDVKNKGCREIGAMTGKLEQLVRHYLLFRVTTNDGKMVQSDNVALSNWKFGHVFKGKQYCM</sequence>
<name>A0AA88WZP7_9ASTE</name>
<dbReference type="EMBL" id="JAVXUP010000162">
    <property type="protein sequence ID" value="KAK3035929.1"/>
    <property type="molecule type" value="Genomic_DNA"/>
</dbReference>
<dbReference type="SUPFAM" id="SSF49590">
    <property type="entry name" value="PHL pollen allergen"/>
    <property type="match status" value="1"/>
</dbReference>
<evidence type="ECO:0000313" key="2">
    <source>
        <dbReference type="Proteomes" id="UP001188597"/>
    </source>
</evidence>
<feature type="non-terminal residue" evidence="1">
    <location>
        <position position="1"/>
    </location>
</feature>
<dbReference type="Proteomes" id="UP001188597">
    <property type="component" value="Unassembled WGS sequence"/>
</dbReference>
<accession>A0AA88WZP7</accession>